<gene>
    <name evidence="2" type="ORF">PC113_g8940</name>
    <name evidence="3" type="ORF">PC115_g7889</name>
    <name evidence="4" type="ORF">PC117_g13607</name>
    <name evidence="5" type="ORF">PC118_g4813</name>
</gene>
<organism evidence="5 6">
    <name type="scientific">Phytophthora cactorum</name>
    <dbReference type="NCBI Taxonomy" id="29920"/>
    <lineage>
        <taxon>Eukaryota</taxon>
        <taxon>Sar</taxon>
        <taxon>Stramenopiles</taxon>
        <taxon>Oomycota</taxon>
        <taxon>Peronosporomycetes</taxon>
        <taxon>Peronosporales</taxon>
        <taxon>Peronosporaceae</taxon>
        <taxon>Phytophthora</taxon>
    </lineage>
</organism>
<evidence type="ECO:0000313" key="5">
    <source>
        <dbReference type="EMBL" id="KAG2991997.1"/>
    </source>
</evidence>
<evidence type="ECO:0000256" key="1">
    <source>
        <dbReference type="SAM" id="MobiDB-lite"/>
    </source>
</evidence>
<evidence type="ECO:0000313" key="3">
    <source>
        <dbReference type="EMBL" id="KAG2926488.1"/>
    </source>
</evidence>
<dbReference type="EMBL" id="RCML01000093">
    <property type="protein sequence ID" value="KAG2991997.1"/>
    <property type="molecule type" value="Genomic_DNA"/>
</dbReference>
<evidence type="ECO:0000313" key="2">
    <source>
        <dbReference type="EMBL" id="KAG2859442.1"/>
    </source>
</evidence>
<evidence type="ECO:0000313" key="6">
    <source>
        <dbReference type="Proteomes" id="UP000697107"/>
    </source>
</evidence>
<dbReference type="Proteomes" id="UP000697107">
    <property type="component" value="Unassembled WGS sequence"/>
</dbReference>
<reference evidence="5" key="1">
    <citation type="submission" date="2018-10" db="EMBL/GenBank/DDBJ databases">
        <title>Effector identification in a new, highly contiguous assembly of the strawberry crown rot pathogen Phytophthora cactorum.</title>
        <authorList>
            <person name="Armitage A.D."/>
            <person name="Nellist C.F."/>
            <person name="Bates H."/>
            <person name="Vickerstaff R.J."/>
            <person name="Harrison R.J."/>
        </authorList>
    </citation>
    <scope>NUCLEOTIDE SEQUENCE</scope>
    <source>
        <strain evidence="2">15-7</strain>
        <strain evidence="3">4032</strain>
        <strain evidence="4">4040</strain>
        <strain evidence="5">P415</strain>
    </source>
</reference>
<dbReference type="Proteomes" id="UP000774804">
    <property type="component" value="Unassembled WGS sequence"/>
</dbReference>
<feature type="region of interest" description="Disordered" evidence="1">
    <location>
        <begin position="1"/>
        <end position="29"/>
    </location>
</feature>
<proteinExistence type="predicted"/>
<dbReference type="Proteomes" id="UP000736787">
    <property type="component" value="Unassembled WGS sequence"/>
</dbReference>
<dbReference type="EMBL" id="RCMG01000216">
    <property type="protein sequence ID" value="KAG2859442.1"/>
    <property type="molecule type" value="Genomic_DNA"/>
</dbReference>
<protein>
    <submittedName>
        <fullName evidence="5">Uncharacterized protein</fullName>
    </submittedName>
</protein>
<accession>A0A8T1GMQ7</accession>
<feature type="compositionally biased region" description="Basic and acidic residues" evidence="1">
    <location>
        <begin position="1"/>
        <end position="15"/>
    </location>
</feature>
<dbReference type="Proteomes" id="UP000735874">
    <property type="component" value="Unassembled WGS sequence"/>
</dbReference>
<evidence type="ECO:0000313" key="4">
    <source>
        <dbReference type="EMBL" id="KAG2930962.1"/>
    </source>
</evidence>
<dbReference type="EMBL" id="RCMI01000196">
    <property type="protein sequence ID" value="KAG2926488.1"/>
    <property type="molecule type" value="Genomic_DNA"/>
</dbReference>
<dbReference type="AlphaFoldDB" id="A0A8T1GMQ7"/>
<sequence>MGESSEDVRAADTHHQHGIANGDSPWAKDNTAKCCKVTVMVAWETA</sequence>
<comment type="caution">
    <text evidence="5">The sequence shown here is derived from an EMBL/GenBank/DDBJ whole genome shotgun (WGS) entry which is preliminary data.</text>
</comment>
<name>A0A8T1GMQ7_9STRA</name>
<dbReference type="EMBL" id="RCMK01000403">
    <property type="protein sequence ID" value="KAG2930962.1"/>
    <property type="molecule type" value="Genomic_DNA"/>
</dbReference>